<evidence type="ECO:0000259" key="1">
    <source>
        <dbReference type="Pfam" id="PF13621"/>
    </source>
</evidence>
<organism evidence="2">
    <name type="scientific">viral metagenome</name>
    <dbReference type="NCBI Taxonomy" id="1070528"/>
    <lineage>
        <taxon>unclassified sequences</taxon>
        <taxon>metagenomes</taxon>
        <taxon>organismal metagenomes</taxon>
    </lineage>
</organism>
<proteinExistence type="predicted"/>
<dbReference type="AlphaFoldDB" id="A0A6C0B9D4"/>
<dbReference type="SUPFAM" id="SSF51197">
    <property type="entry name" value="Clavaminate synthase-like"/>
    <property type="match status" value="1"/>
</dbReference>
<dbReference type="EMBL" id="MN739094">
    <property type="protein sequence ID" value="QHS88169.1"/>
    <property type="molecule type" value="Genomic_DNA"/>
</dbReference>
<feature type="domain" description="Cupin-like" evidence="1">
    <location>
        <begin position="136"/>
        <end position="237"/>
    </location>
</feature>
<name>A0A6C0B9D4_9ZZZZ</name>
<evidence type="ECO:0000313" key="2">
    <source>
        <dbReference type="EMBL" id="QHS88169.1"/>
    </source>
</evidence>
<dbReference type="Gene3D" id="2.60.120.650">
    <property type="entry name" value="Cupin"/>
    <property type="match status" value="1"/>
</dbReference>
<accession>A0A6C0B9D4</accession>
<dbReference type="Pfam" id="PF13621">
    <property type="entry name" value="Cupin_8"/>
    <property type="match status" value="1"/>
</dbReference>
<protein>
    <recommendedName>
        <fullName evidence="1">Cupin-like domain-containing protein</fullName>
    </recommendedName>
</protein>
<sequence>MNTLITLLTICTVIIIYMHVVYQLTTSNDLEIFELDTPSKIKLEEVCNLRQPLLFPYYDESLQSVFSKLTEYKAFDVNVYDSSYNSNIISLNNAFQLFDKKNYISLHNSDFLNETMLSRYYITTDAYLRPPMVASITYDLLMGSEGSTTRLEYNTHYRNYIYLANGSVTIKLTPPKNEKYLNAEKDYANELYYSPKHVWNTTLDKVKFLEITITKGQMLFIPSYWWYSIKFEKDSCVCTLQYKTVMNIIATLPNICMGILQRHNTKTKLKSTLTFHANPSSSDGSHT</sequence>
<dbReference type="InterPro" id="IPR041667">
    <property type="entry name" value="Cupin_8"/>
</dbReference>
<reference evidence="2" key="1">
    <citation type="journal article" date="2020" name="Nature">
        <title>Giant virus diversity and host interactions through global metagenomics.</title>
        <authorList>
            <person name="Schulz F."/>
            <person name="Roux S."/>
            <person name="Paez-Espino D."/>
            <person name="Jungbluth S."/>
            <person name="Walsh D.A."/>
            <person name="Denef V.J."/>
            <person name="McMahon K.D."/>
            <person name="Konstantinidis K.T."/>
            <person name="Eloe-Fadrosh E.A."/>
            <person name="Kyrpides N.C."/>
            <person name="Woyke T."/>
        </authorList>
    </citation>
    <scope>NUCLEOTIDE SEQUENCE</scope>
    <source>
        <strain evidence="2">GVMAG-M-3300010158-55</strain>
    </source>
</reference>